<evidence type="ECO:0000313" key="2">
    <source>
        <dbReference type="Proteomes" id="UP000799757"/>
    </source>
</evidence>
<protein>
    <submittedName>
        <fullName evidence="1">Uncharacterized protein</fullName>
    </submittedName>
</protein>
<proteinExistence type="predicted"/>
<name>A0A6A6X8J9_9PLEO</name>
<dbReference type="Proteomes" id="UP000799757">
    <property type="component" value="Unassembled WGS sequence"/>
</dbReference>
<dbReference type="EMBL" id="MU001960">
    <property type="protein sequence ID" value="KAF2792648.1"/>
    <property type="molecule type" value="Genomic_DNA"/>
</dbReference>
<evidence type="ECO:0000313" key="1">
    <source>
        <dbReference type="EMBL" id="KAF2792648.1"/>
    </source>
</evidence>
<organism evidence="1 2">
    <name type="scientific">Melanomma pulvis-pyrius CBS 109.77</name>
    <dbReference type="NCBI Taxonomy" id="1314802"/>
    <lineage>
        <taxon>Eukaryota</taxon>
        <taxon>Fungi</taxon>
        <taxon>Dikarya</taxon>
        <taxon>Ascomycota</taxon>
        <taxon>Pezizomycotina</taxon>
        <taxon>Dothideomycetes</taxon>
        <taxon>Pleosporomycetidae</taxon>
        <taxon>Pleosporales</taxon>
        <taxon>Melanommataceae</taxon>
        <taxon>Melanomma</taxon>
    </lineage>
</organism>
<sequence>MPGCVPGAVLPPACQATNMGRLAKVSCPSEIRWKQWKQSYANCHCGRAVGQGRRHRRTVAPICAWWFWAWVGWCDDDPGQLSEEKVAEG</sequence>
<reference evidence="1" key="1">
    <citation type="journal article" date="2020" name="Stud. Mycol.">
        <title>101 Dothideomycetes genomes: a test case for predicting lifestyles and emergence of pathogens.</title>
        <authorList>
            <person name="Haridas S."/>
            <person name="Albert R."/>
            <person name="Binder M."/>
            <person name="Bloem J."/>
            <person name="Labutti K."/>
            <person name="Salamov A."/>
            <person name="Andreopoulos B."/>
            <person name="Baker S."/>
            <person name="Barry K."/>
            <person name="Bills G."/>
            <person name="Bluhm B."/>
            <person name="Cannon C."/>
            <person name="Castanera R."/>
            <person name="Culley D."/>
            <person name="Daum C."/>
            <person name="Ezra D."/>
            <person name="Gonzalez J."/>
            <person name="Henrissat B."/>
            <person name="Kuo A."/>
            <person name="Liang C."/>
            <person name="Lipzen A."/>
            <person name="Lutzoni F."/>
            <person name="Magnuson J."/>
            <person name="Mondo S."/>
            <person name="Nolan M."/>
            <person name="Ohm R."/>
            <person name="Pangilinan J."/>
            <person name="Park H.-J."/>
            <person name="Ramirez L."/>
            <person name="Alfaro M."/>
            <person name="Sun H."/>
            <person name="Tritt A."/>
            <person name="Yoshinaga Y."/>
            <person name="Zwiers L.-H."/>
            <person name="Turgeon B."/>
            <person name="Goodwin S."/>
            <person name="Spatafora J."/>
            <person name="Crous P."/>
            <person name="Grigoriev I."/>
        </authorList>
    </citation>
    <scope>NUCLEOTIDE SEQUENCE</scope>
    <source>
        <strain evidence="1">CBS 109.77</strain>
    </source>
</reference>
<gene>
    <name evidence="1" type="ORF">K505DRAFT_51290</name>
</gene>
<dbReference type="AlphaFoldDB" id="A0A6A6X8J9"/>
<accession>A0A6A6X8J9</accession>
<keyword evidence="2" id="KW-1185">Reference proteome</keyword>